<sequence>MFVPISPKLKSLGKMRATKNTFSSRHLDSAQVLNVEKLKTNCLLARKLILVRLHLLDHLTKYQKPLSNW</sequence>
<protein>
    <submittedName>
        <fullName evidence="1">Uncharacterized protein</fullName>
    </submittedName>
</protein>
<organism evidence="1">
    <name type="scientific">Medicago truncatula</name>
    <name type="common">Barrel medic</name>
    <name type="synonym">Medicago tribuloides</name>
    <dbReference type="NCBI Taxonomy" id="3880"/>
    <lineage>
        <taxon>Eukaryota</taxon>
        <taxon>Viridiplantae</taxon>
        <taxon>Streptophyta</taxon>
        <taxon>Embryophyta</taxon>
        <taxon>Tracheophyta</taxon>
        <taxon>Spermatophyta</taxon>
        <taxon>Magnoliopsida</taxon>
        <taxon>eudicotyledons</taxon>
        <taxon>Gunneridae</taxon>
        <taxon>Pentapetalae</taxon>
        <taxon>rosids</taxon>
        <taxon>fabids</taxon>
        <taxon>Fabales</taxon>
        <taxon>Fabaceae</taxon>
        <taxon>Papilionoideae</taxon>
        <taxon>50 kb inversion clade</taxon>
        <taxon>NPAAA clade</taxon>
        <taxon>Hologalegina</taxon>
        <taxon>IRL clade</taxon>
        <taxon>Trifolieae</taxon>
        <taxon>Medicago</taxon>
    </lineage>
</organism>
<reference evidence="1" key="1">
    <citation type="submission" date="2004-04" db="EMBL/GenBank/DDBJ databases">
        <authorList>
            <person name="Town C.D."/>
        </authorList>
    </citation>
    <scope>NUCLEOTIDE SEQUENCE</scope>
</reference>
<dbReference type="EMBL" id="AC147481">
    <property type="protein sequence ID" value="ABN04856.1"/>
    <property type="molecule type" value="Genomic_DNA"/>
</dbReference>
<dbReference type="AlphaFoldDB" id="A2Q149"/>
<gene>
    <name evidence="1" type="ORF">MtrDRAFT_AC147481g40v2</name>
</gene>
<reference evidence="1" key="2">
    <citation type="submission" date="2007-03" db="EMBL/GenBank/DDBJ databases">
        <authorList>
            <consortium name="The International Medicago Genome Annotation Group"/>
        </authorList>
    </citation>
    <scope>NUCLEOTIDE SEQUENCE</scope>
</reference>
<evidence type="ECO:0000313" key="1">
    <source>
        <dbReference type="EMBL" id="ABN04856.1"/>
    </source>
</evidence>
<accession>A2Q149</accession>
<name>A2Q149_MEDTR</name>
<proteinExistence type="predicted"/>